<dbReference type="EMBL" id="CM042883">
    <property type="protein sequence ID" value="KAI4371619.1"/>
    <property type="molecule type" value="Genomic_DNA"/>
</dbReference>
<sequence>MPVPTMSGSASGVSILPWFGISGPSGGEKLRSWVDYDASSKELEVRVQKSGSEDRPYEPVLAHPVNFSRLWGDGANLMLGISSVSESSSKDGGNDVVGSGNVNVFSWEYRVRELPSSMHSMPVDPSACHVGQQGRHVG</sequence>
<comment type="caution">
    <text evidence="1">The sequence shown here is derived from an EMBL/GenBank/DDBJ whole genome shotgun (WGS) entry which is preliminary data.</text>
</comment>
<gene>
    <name evidence="1" type="ORF">MLD38_009947</name>
</gene>
<reference evidence="2" key="1">
    <citation type="journal article" date="2023" name="Front. Plant Sci.">
        <title>Chromosomal-level genome assembly of Melastoma candidum provides insights into trichome evolution.</title>
        <authorList>
            <person name="Zhong Y."/>
            <person name="Wu W."/>
            <person name="Sun C."/>
            <person name="Zou P."/>
            <person name="Liu Y."/>
            <person name="Dai S."/>
            <person name="Zhou R."/>
        </authorList>
    </citation>
    <scope>NUCLEOTIDE SEQUENCE [LARGE SCALE GENOMIC DNA]</scope>
</reference>
<evidence type="ECO:0000313" key="1">
    <source>
        <dbReference type="EMBL" id="KAI4371619.1"/>
    </source>
</evidence>
<proteinExistence type="predicted"/>
<dbReference type="Proteomes" id="UP001057402">
    <property type="component" value="Chromosome 4"/>
</dbReference>
<accession>A0ACB9QY88</accession>
<protein>
    <submittedName>
        <fullName evidence="1">Uncharacterized protein</fullName>
    </submittedName>
</protein>
<evidence type="ECO:0000313" key="2">
    <source>
        <dbReference type="Proteomes" id="UP001057402"/>
    </source>
</evidence>
<organism evidence="1 2">
    <name type="scientific">Melastoma candidum</name>
    <dbReference type="NCBI Taxonomy" id="119954"/>
    <lineage>
        <taxon>Eukaryota</taxon>
        <taxon>Viridiplantae</taxon>
        <taxon>Streptophyta</taxon>
        <taxon>Embryophyta</taxon>
        <taxon>Tracheophyta</taxon>
        <taxon>Spermatophyta</taxon>
        <taxon>Magnoliopsida</taxon>
        <taxon>eudicotyledons</taxon>
        <taxon>Gunneridae</taxon>
        <taxon>Pentapetalae</taxon>
        <taxon>rosids</taxon>
        <taxon>malvids</taxon>
        <taxon>Myrtales</taxon>
        <taxon>Melastomataceae</taxon>
        <taxon>Melastomatoideae</taxon>
        <taxon>Melastomateae</taxon>
        <taxon>Melastoma</taxon>
    </lineage>
</organism>
<name>A0ACB9QY88_9MYRT</name>
<keyword evidence="2" id="KW-1185">Reference proteome</keyword>